<gene>
    <name evidence="7" type="ORF">FQA47_017457</name>
</gene>
<name>A0A834FM28_ORYME</name>
<dbReference type="Pfam" id="PF04505">
    <property type="entry name" value="CD225"/>
    <property type="match status" value="1"/>
</dbReference>
<comment type="subcellular location">
    <subcellularLocation>
        <location evidence="1">Membrane</location>
    </subcellularLocation>
</comment>
<evidence type="ECO:0000256" key="2">
    <source>
        <dbReference type="ARBA" id="ARBA00006843"/>
    </source>
</evidence>
<protein>
    <submittedName>
        <fullName evidence="7">Transmembrane protein 265</fullName>
    </submittedName>
</protein>
<feature type="transmembrane region" description="Helical" evidence="6">
    <location>
        <begin position="92"/>
        <end position="118"/>
    </location>
</feature>
<keyword evidence="3 6" id="KW-0812">Transmembrane</keyword>
<keyword evidence="5 6" id="KW-0472">Membrane</keyword>
<reference evidence="7" key="1">
    <citation type="journal article" name="BMC Genomics">
        <title>Long-read sequencing and de novo genome assembly of marine medaka (Oryzias melastigma).</title>
        <authorList>
            <person name="Liang P."/>
            <person name="Saqib H.S.A."/>
            <person name="Ni X."/>
            <person name="Shen Y."/>
        </authorList>
    </citation>
    <scope>NUCLEOTIDE SEQUENCE</scope>
    <source>
        <strain evidence="7">Bigg-433</strain>
    </source>
</reference>
<comment type="similarity">
    <text evidence="2">Belongs to the CD225/Dispanin family.</text>
</comment>
<sequence length="122" mass="13069">MSSGATKEEILPLNIVPGQGDKETTAESSKPSPVRKMISNLRNDRTHRVLAIMSIICGVSCIGIKALISSVKAGETTDIEAAKKLSKEAKKFGIISIVTLFAIFVCTFSLLALVSYLLTLDN</sequence>
<comment type="caution">
    <text evidence="7">The sequence shown here is derived from an EMBL/GenBank/DDBJ whole genome shotgun (WGS) entry which is preliminary data.</text>
</comment>
<evidence type="ECO:0000256" key="5">
    <source>
        <dbReference type="ARBA" id="ARBA00023136"/>
    </source>
</evidence>
<accession>A0A834FM28</accession>
<dbReference type="Proteomes" id="UP000646548">
    <property type="component" value="Unassembled WGS sequence"/>
</dbReference>
<evidence type="ECO:0000256" key="4">
    <source>
        <dbReference type="ARBA" id="ARBA00022989"/>
    </source>
</evidence>
<evidence type="ECO:0000313" key="8">
    <source>
        <dbReference type="Proteomes" id="UP000646548"/>
    </source>
</evidence>
<evidence type="ECO:0000256" key="6">
    <source>
        <dbReference type="SAM" id="Phobius"/>
    </source>
</evidence>
<feature type="transmembrane region" description="Helical" evidence="6">
    <location>
        <begin position="49"/>
        <end position="71"/>
    </location>
</feature>
<proteinExistence type="inferred from homology"/>
<dbReference type="AlphaFoldDB" id="A0A834FM28"/>
<dbReference type="InterPro" id="IPR007593">
    <property type="entry name" value="CD225/Dispanin_fam"/>
</dbReference>
<dbReference type="EMBL" id="WKFB01000081">
    <property type="protein sequence ID" value="KAF6736714.1"/>
    <property type="molecule type" value="Genomic_DNA"/>
</dbReference>
<evidence type="ECO:0000256" key="1">
    <source>
        <dbReference type="ARBA" id="ARBA00004370"/>
    </source>
</evidence>
<dbReference type="GO" id="GO:0016020">
    <property type="term" value="C:membrane"/>
    <property type="evidence" value="ECO:0007669"/>
    <property type="project" value="UniProtKB-SubCell"/>
</dbReference>
<evidence type="ECO:0000256" key="3">
    <source>
        <dbReference type="ARBA" id="ARBA00022692"/>
    </source>
</evidence>
<evidence type="ECO:0000313" key="7">
    <source>
        <dbReference type="EMBL" id="KAF6736714.1"/>
    </source>
</evidence>
<organism evidence="7 8">
    <name type="scientific">Oryzias melastigma</name>
    <name type="common">Marine medaka</name>
    <dbReference type="NCBI Taxonomy" id="30732"/>
    <lineage>
        <taxon>Eukaryota</taxon>
        <taxon>Metazoa</taxon>
        <taxon>Chordata</taxon>
        <taxon>Craniata</taxon>
        <taxon>Vertebrata</taxon>
        <taxon>Euteleostomi</taxon>
        <taxon>Actinopterygii</taxon>
        <taxon>Neopterygii</taxon>
        <taxon>Teleostei</taxon>
        <taxon>Neoteleostei</taxon>
        <taxon>Acanthomorphata</taxon>
        <taxon>Ovalentaria</taxon>
        <taxon>Atherinomorphae</taxon>
        <taxon>Beloniformes</taxon>
        <taxon>Adrianichthyidae</taxon>
        <taxon>Oryziinae</taxon>
        <taxon>Oryzias</taxon>
    </lineage>
</organism>
<keyword evidence="4 6" id="KW-1133">Transmembrane helix</keyword>